<dbReference type="RefSeq" id="XP_042561671.1">
    <property type="nucleotide sequence ID" value="XM_042705737.1"/>
</dbReference>
<reference evidence="2" key="1">
    <citation type="submission" date="2025-08" db="UniProtKB">
        <authorList>
            <consortium name="RefSeq"/>
        </authorList>
    </citation>
    <scope>IDENTIFICATION</scope>
</reference>
<dbReference type="Proteomes" id="UP000515152">
    <property type="component" value="Unplaced"/>
</dbReference>
<protein>
    <submittedName>
        <fullName evidence="2">Zona pellucida sperm-binding protein 3-like</fullName>
    </submittedName>
</protein>
<dbReference type="GO" id="GO:0032190">
    <property type="term" value="F:acrosin binding"/>
    <property type="evidence" value="ECO:0007669"/>
    <property type="project" value="TreeGrafter"/>
</dbReference>
<gene>
    <name evidence="2" type="primary">LOC122130895</name>
</gene>
<evidence type="ECO:0000313" key="1">
    <source>
        <dbReference type="Proteomes" id="UP000515152"/>
    </source>
</evidence>
<keyword evidence="1" id="KW-1185">Reference proteome</keyword>
<dbReference type="KEGG" id="char:122130895"/>
<dbReference type="GO" id="GO:0031012">
    <property type="term" value="C:extracellular matrix"/>
    <property type="evidence" value="ECO:0007669"/>
    <property type="project" value="TreeGrafter"/>
</dbReference>
<dbReference type="GO" id="GO:0035803">
    <property type="term" value="P:egg coat formation"/>
    <property type="evidence" value="ECO:0007669"/>
    <property type="project" value="TreeGrafter"/>
</dbReference>
<sequence>MQLTDDLLVYKNVLNYLPTPTSDGNLRSNRFAIPMQCEYSRQLSLESEAIEPTWVPYLSTVKAEDFLQLSLRLMTSKLRHGGRALTDCRSFKNISTFCSCLVDGRLAGSGSQFLPRLQDDDKLHFTLDTFLFYQHLYNPCSGWASSTKEFKCLCCSWRSVDGNDQVCGSCDVSQRMEEPVITPARVTPATTITFTTQPTLASKNQED</sequence>
<accession>A0A8M1KC84</accession>
<dbReference type="PANTHER" id="PTHR11576:SF2">
    <property type="entry name" value="ZONA PELLUCIDA SPERM-BINDING PROTEIN 3"/>
    <property type="match status" value="1"/>
</dbReference>
<proteinExistence type="predicted"/>
<dbReference type="GO" id="GO:0007339">
    <property type="term" value="P:binding of sperm to zona pellucida"/>
    <property type="evidence" value="ECO:0007669"/>
    <property type="project" value="TreeGrafter"/>
</dbReference>
<evidence type="ECO:0000313" key="2">
    <source>
        <dbReference type="RefSeq" id="XP_042561671.1"/>
    </source>
</evidence>
<dbReference type="GO" id="GO:2000344">
    <property type="term" value="P:positive regulation of acrosome reaction"/>
    <property type="evidence" value="ECO:0007669"/>
    <property type="project" value="TreeGrafter"/>
</dbReference>
<dbReference type="GeneID" id="122130895"/>
<dbReference type="PANTHER" id="PTHR11576">
    <property type="entry name" value="ZONA PELLUCIDA SPERM-BINDING PROTEIN 3"/>
    <property type="match status" value="1"/>
</dbReference>
<dbReference type="AlphaFoldDB" id="A0A8M1KC84"/>
<organism evidence="1 2">
    <name type="scientific">Clupea harengus</name>
    <name type="common">Atlantic herring</name>
    <dbReference type="NCBI Taxonomy" id="7950"/>
    <lineage>
        <taxon>Eukaryota</taxon>
        <taxon>Metazoa</taxon>
        <taxon>Chordata</taxon>
        <taxon>Craniata</taxon>
        <taxon>Vertebrata</taxon>
        <taxon>Euteleostomi</taxon>
        <taxon>Actinopterygii</taxon>
        <taxon>Neopterygii</taxon>
        <taxon>Teleostei</taxon>
        <taxon>Clupei</taxon>
        <taxon>Clupeiformes</taxon>
        <taxon>Clupeoidei</taxon>
        <taxon>Clupeidae</taxon>
        <taxon>Clupea</taxon>
    </lineage>
</organism>
<name>A0A8M1KC84_CLUHA</name>
<dbReference type="OrthoDB" id="8880842at2759"/>